<accession>V4ALF8</accession>
<evidence type="ECO:0000313" key="1">
    <source>
        <dbReference type="EMBL" id="ESO95595.1"/>
    </source>
</evidence>
<dbReference type="CTD" id="20251058"/>
<name>V4ALF8_LOTGI</name>
<dbReference type="HOGENOM" id="CLU_2910777_0_0_1"/>
<organism evidence="1 2">
    <name type="scientific">Lottia gigantea</name>
    <name type="common">Giant owl limpet</name>
    <dbReference type="NCBI Taxonomy" id="225164"/>
    <lineage>
        <taxon>Eukaryota</taxon>
        <taxon>Metazoa</taxon>
        <taxon>Spiralia</taxon>
        <taxon>Lophotrochozoa</taxon>
        <taxon>Mollusca</taxon>
        <taxon>Gastropoda</taxon>
        <taxon>Patellogastropoda</taxon>
        <taxon>Lottioidea</taxon>
        <taxon>Lottiidae</taxon>
        <taxon>Lottia</taxon>
    </lineage>
</organism>
<protein>
    <recommendedName>
        <fullName evidence="3">Apple domain-containing protein</fullName>
    </recommendedName>
</protein>
<dbReference type="KEGG" id="lgi:LOTGIDRAFT_239429"/>
<keyword evidence="2" id="KW-1185">Reference proteome</keyword>
<dbReference type="AlphaFoldDB" id="V4ALF8"/>
<evidence type="ECO:0008006" key="3">
    <source>
        <dbReference type="Google" id="ProtNLM"/>
    </source>
</evidence>
<sequence>MSHSYSGKTCQLYETPVIFVSYEENQCFEKCNEMSECKTLGKEVHTNSSCYLFNATFDKIPD</sequence>
<dbReference type="GeneID" id="20251058"/>
<gene>
    <name evidence="1" type="ORF">LOTGIDRAFT_239429</name>
</gene>
<reference evidence="1 2" key="1">
    <citation type="journal article" date="2013" name="Nature">
        <title>Insights into bilaterian evolution from three spiralian genomes.</title>
        <authorList>
            <person name="Simakov O."/>
            <person name="Marletaz F."/>
            <person name="Cho S.J."/>
            <person name="Edsinger-Gonzales E."/>
            <person name="Havlak P."/>
            <person name="Hellsten U."/>
            <person name="Kuo D.H."/>
            <person name="Larsson T."/>
            <person name="Lv J."/>
            <person name="Arendt D."/>
            <person name="Savage R."/>
            <person name="Osoegawa K."/>
            <person name="de Jong P."/>
            <person name="Grimwood J."/>
            <person name="Chapman J.A."/>
            <person name="Shapiro H."/>
            <person name="Aerts A."/>
            <person name="Otillar R.P."/>
            <person name="Terry A.Y."/>
            <person name="Boore J.L."/>
            <person name="Grigoriev I.V."/>
            <person name="Lindberg D.R."/>
            <person name="Seaver E.C."/>
            <person name="Weisblat D.A."/>
            <person name="Putnam N.H."/>
            <person name="Rokhsar D.S."/>
        </authorList>
    </citation>
    <scope>NUCLEOTIDE SEQUENCE [LARGE SCALE GENOMIC DNA]</scope>
</reference>
<feature type="non-terminal residue" evidence="1">
    <location>
        <position position="62"/>
    </location>
</feature>
<dbReference type="RefSeq" id="XP_009053718.1">
    <property type="nucleotide sequence ID" value="XM_009055470.1"/>
</dbReference>
<evidence type="ECO:0000313" key="2">
    <source>
        <dbReference type="Proteomes" id="UP000030746"/>
    </source>
</evidence>
<dbReference type="EMBL" id="KB201621">
    <property type="protein sequence ID" value="ESO95595.1"/>
    <property type="molecule type" value="Genomic_DNA"/>
</dbReference>
<proteinExistence type="predicted"/>
<dbReference type="Proteomes" id="UP000030746">
    <property type="component" value="Unassembled WGS sequence"/>
</dbReference>